<comment type="subcellular location">
    <subcellularLocation>
        <location evidence="1">Membrane</location>
        <topology evidence="1">Multi-pass membrane protein</topology>
    </subcellularLocation>
</comment>
<dbReference type="InterPro" id="IPR004840">
    <property type="entry name" value="Amino_acid_permease_CS"/>
</dbReference>
<evidence type="ECO:0000259" key="9">
    <source>
        <dbReference type="Pfam" id="PF00324"/>
    </source>
</evidence>
<keyword evidence="5" id="KW-0029">Amino-acid transport</keyword>
<feature type="transmembrane region" description="Helical" evidence="8">
    <location>
        <begin position="12"/>
        <end position="29"/>
    </location>
</feature>
<evidence type="ECO:0000256" key="2">
    <source>
        <dbReference type="ARBA" id="ARBA00008583"/>
    </source>
</evidence>
<evidence type="ECO:0000256" key="5">
    <source>
        <dbReference type="ARBA" id="ARBA00022970"/>
    </source>
</evidence>
<dbReference type="OrthoDB" id="5297508at2"/>
<feature type="transmembrane region" description="Helical" evidence="8">
    <location>
        <begin position="328"/>
        <end position="348"/>
    </location>
</feature>
<name>A0A344LBI4_9PSEU</name>
<keyword evidence="7 8" id="KW-0472">Membrane</keyword>
<evidence type="ECO:0000256" key="8">
    <source>
        <dbReference type="SAM" id="Phobius"/>
    </source>
</evidence>
<evidence type="ECO:0000313" key="10">
    <source>
        <dbReference type="EMBL" id="AXB45408.1"/>
    </source>
</evidence>
<dbReference type="PANTHER" id="PTHR43495:SF5">
    <property type="entry name" value="GAMMA-AMINOBUTYRIC ACID PERMEASE"/>
    <property type="match status" value="1"/>
</dbReference>
<feature type="transmembrane region" description="Helical" evidence="8">
    <location>
        <begin position="121"/>
        <end position="139"/>
    </location>
</feature>
<keyword evidence="4 8" id="KW-0812">Transmembrane</keyword>
<feature type="transmembrane region" description="Helical" evidence="8">
    <location>
        <begin position="268"/>
        <end position="294"/>
    </location>
</feature>
<dbReference type="EMBL" id="CP015163">
    <property type="protein sequence ID" value="AXB45408.1"/>
    <property type="molecule type" value="Genomic_DNA"/>
</dbReference>
<evidence type="ECO:0000256" key="1">
    <source>
        <dbReference type="ARBA" id="ARBA00004141"/>
    </source>
</evidence>
<keyword evidence="3" id="KW-0813">Transport</keyword>
<feature type="transmembrane region" description="Helical" evidence="8">
    <location>
        <begin position="425"/>
        <end position="443"/>
    </location>
</feature>
<dbReference type="KEGG" id="aab:A4R43_25375"/>
<feature type="transmembrane region" description="Helical" evidence="8">
    <location>
        <begin position="41"/>
        <end position="60"/>
    </location>
</feature>
<proteinExistence type="inferred from homology"/>
<feature type="transmembrane region" description="Helical" evidence="8">
    <location>
        <begin position="396"/>
        <end position="419"/>
    </location>
</feature>
<dbReference type="PANTHER" id="PTHR43495">
    <property type="entry name" value="GABA PERMEASE"/>
    <property type="match status" value="1"/>
</dbReference>
<organism evidence="10 11">
    <name type="scientific">Amycolatopsis albispora</name>
    <dbReference type="NCBI Taxonomy" id="1804986"/>
    <lineage>
        <taxon>Bacteria</taxon>
        <taxon>Bacillati</taxon>
        <taxon>Actinomycetota</taxon>
        <taxon>Actinomycetes</taxon>
        <taxon>Pseudonocardiales</taxon>
        <taxon>Pseudonocardiaceae</taxon>
        <taxon>Amycolatopsis</taxon>
    </lineage>
</organism>
<sequence>MSELNHALSTRQLSMIAIGGVIGAGLFVGSGKAIKTAGPGVLIAYVVAGAVVVLVMRMLAELAVASPDTGSFATYATRELGSWAGVTIGWLYAYQWCVIIGFEAITGAAITVKLVPALPSWLAALLFTSVLTAVNLVSVRSFGRFEFWFAMIKVCAIAAFIAIGATAILGLFPDHPAPGLDNLTGQGGFLPNGWGAVLTAMTVVFLSFFGTEMVTVAAGEAQHPEDAVRRSMRSVVWRILVFYLGSILVVVTLLPWNSAEVTASPYAAVLSGLGFPAVGVVMDLIVLTAVLSCLNSGVYASSRMLYSMAGRREAPPVFGRTNRRGVPVGAVLASSSMGFATVVANYFLPTETVFNFLIDSSGAVALIVYLWITATQIRGRLRVRREGGEAALSLRMWAFPALSLLVVVVLAAVVVAMLVNSSSRTSMLLTLLVTAFAVVAGVVQQARLKAAAAAAAAGG</sequence>
<feature type="transmembrane region" description="Helical" evidence="8">
    <location>
        <begin position="151"/>
        <end position="173"/>
    </location>
</feature>
<dbReference type="GO" id="GO:0055085">
    <property type="term" value="P:transmembrane transport"/>
    <property type="evidence" value="ECO:0007669"/>
    <property type="project" value="InterPro"/>
</dbReference>
<dbReference type="InterPro" id="IPR004841">
    <property type="entry name" value="AA-permease/SLC12A_dom"/>
</dbReference>
<dbReference type="Gene3D" id="1.20.1740.10">
    <property type="entry name" value="Amino acid/polyamine transporter I"/>
    <property type="match status" value="1"/>
</dbReference>
<accession>A0A344LBI4</accession>
<comment type="similarity">
    <text evidence="2">Belongs to the amino acid-polyamine-organocation (APC) superfamily. Amino acid transporter (AAT) (TC 2.A.3.1) family.</text>
</comment>
<evidence type="ECO:0000256" key="3">
    <source>
        <dbReference type="ARBA" id="ARBA00022448"/>
    </source>
</evidence>
<dbReference type="PROSITE" id="PS00218">
    <property type="entry name" value="AMINO_ACID_PERMEASE_1"/>
    <property type="match status" value="1"/>
</dbReference>
<evidence type="ECO:0000256" key="6">
    <source>
        <dbReference type="ARBA" id="ARBA00022989"/>
    </source>
</evidence>
<keyword evidence="11" id="KW-1185">Reference proteome</keyword>
<reference evidence="10 11" key="1">
    <citation type="submission" date="2016-04" db="EMBL/GenBank/DDBJ databases">
        <title>Complete genome sequence and analysis of deep-sea sediment isolate, Amycolatopsis sp. WP1.</title>
        <authorList>
            <person name="Wang H."/>
            <person name="Chen S."/>
            <person name="Wu Q."/>
        </authorList>
    </citation>
    <scope>NUCLEOTIDE SEQUENCE [LARGE SCALE GENOMIC DNA]</scope>
    <source>
        <strain evidence="10 11">WP1</strain>
    </source>
</reference>
<dbReference type="Pfam" id="PF00324">
    <property type="entry name" value="AA_permease"/>
    <property type="match status" value="1"/>
</dbReference>
<evidence type="ECO:0000256" key="7">
    <source>
        <dbReference type="ARBA" id="ARBA00023136"/>
    </source>
</evidence>
<dbReference type="PIRSF" id="PIRSF006060">
    <property type="entry name" value="AA_transporter"/>
    <property type="match status" value="1"/>
</dbReference>
<dbReference type="GO" id="GO:0006865">
    <property type="term" value="P:amino acid transport"/>
    <property type="evidence" value="ECO:0007669"/>
    <property type="project" value="UniProtKB-KW"/>
</dbReference>
<gene>
    <name evidence="10" type="ORF">A4R43_25375</name>
</gene>
<evidence type="ECO:0000313" key="11">
    <source>
        <dbReference type="Proteomes" id="UP000250434"/>
    </source>
</evidence>
<feature type="domain" description="Amino acid permease/ SLC12A" evidence="9">
    <location>
        <begin position="13"/>
        <end position="424"/>
    </location>
</feature>
<dbReference type="AlphaFoldDB" id="A0A344LBI4"/>
<keyword evidence="6 8" id="KW-1133">Transmembrane helix</keyword>
<feature type="transmembrane region" description="Helical" evidence="8">
    <location>
        <begin position="235"/>
        <end position="256"/>
    </location>
</feature>
<dbReference type="RefSeq" id="WP_113694644.1">
    <property type="nucleotide sequence ID" value="NZ_CP015163.1"/>
</dbReference>
<dbReference type="FunFam" id="1.20.1740.10:FF:000001">
    <property type="entry name" value="Amino acid permease"/>
    <property type="match status" value="1"/>
</dbReference>
<dbReference type="Proteomes" id="UP000250434">
    <property type="component" value="Chromosome"/>
</dbReference>
<feature type="transmembrane region" description="Helical" evidence="8">
    <location>
        <begin position="193"/>
        <end position="214"/>
    </location>
</feature>
<feature type="transmembrane region" description="Helical" evidence="8">
    <location>
        <begin position="354"/>
        <end position="375"/>
    </location>
</feature>
<evidence type="ECO:0000256" key="4">
    <source>
        <dbReference type="ARBA" id="ARBA00022692"/>
    </source>
</evidence>
<dbReference type="GO" id="GO:0016020">
    <property type="term" value="C:membrane"/>
    <property type="evidence" value="ECO:0007669"/>
    <property type="project" value="UniProtKB-SubCell"/>
</dbReference>
<protein>
    <submittedName>
        <fullName evidence="10">Amino acid transporter</fullName>
    </submittedName>
</protein>